<dbReference type="EMBL" id="BMAV01026517">
    <property type="protein sequence ID" value="GFS51055.1"/>
    <property type="molecule type" value="Genomic_DNA"/>
</dbReference>
<keyword evidence="2" id="KW-1185">Reference proteome</keyword>
<dbReference type="Proteomes" id="UP000886998">
    <property type="component" value="Unassembled WGS sequence"/>
</dbReference>
<evidence type="ECO:0000313" key="2">
    <source>
        <dbReference type="Proteomes" id="UP000886998"/>
    </source>
</evidence>
<dbReference type="AlphaFoldDB" id="A0A8X6MFC3"/>
<protein>
    <submittedName>
        <fullName evidence="1">Uncharacterized protein</fullName>
    </submittedName>
</protein>
<proteinExistence type="predicted"/>
<comment type="caution">
    <text evidence="1">The sequence shown here is derived from an EMBL/GenBank/DDBJ whole genome shotgun (WGS) entry which is preliminary data.</text>
</comment>
<accession>A0A8X6MFC3</accession>
<evidence type="ECO:0000313" key="1">
    <source>
        <dbReference type="EMBL" id="GFS51055.1"/>
    </source>
</evidence>
<gene>
    <name evidence="1" type="ORF">TNIN_301031</name>
</gene>
<sequence>MQTKNGPCRVTEKFSLPNGSKKVALQRIAMKWKTLVGVKRITVVSTTVNELSAGLPTGRRSVRKTGRILGEPHSSIQRIPHGIWSLHSSKLLSLQEIQLGGKVMRASFIEWATASIKSNPSV</sequence>
<name>A0A8X6MFC3_9ARAC</name>
<reference evidence="1" key="1">
    <citation type="submission" date="2020-08" db="EMBL/GenBank/DDBJ databases">
        <title>Multicomponent nature underlies the extraordinary mechanical properties of spider dragline silk.</title>
        <authorList>
            <person name="Kono N."/>
            <person name="Nakamura H."/>
            <person name="Mori M."/>
            <person name="Yoshida Y."/>
            <person name="Ohtoshi R."/>
            <person name="Malay A.D."/>
            <person name="Moran D.A.P."/>
            <person name="Tomita M."/>
            <person name="Numata K."/>
            <person name="Arakawa K."/>
        </authorList>
    </citation>
    <scope>NUCLEOTIDE SEQUENCE</scope>
</reference>
<organism evidence="1 2">
    <name type="scientific">Trichonephila inaurata madagascariensis</name>
    <dbReference type="NCBI Taxonomy" id="2747483"/>
    <lineage>
        <taxon>Eukaryota</taxon>
        <taxon>Metazoa</taxon>
        <taxon>Ecdysozoa</taxon>
        <taxon>Arthropoda</taxon>
        <taxon>Chelicerata</taxon>
        <taxon>Arachnida</taxon>
        <taxon>Araneae</taxon>
        <taxon>Araneomorphae</taxon>
        <taxon>Entelegynae</taxon>
        <taxon>Araneoidea</taxon>
        <taxon>Nephilidae</taxon>
        <taxon>Trichonephila</taxon>
        <taxon>Trichonephila inaurata</taxon>
    </lineage>
</organism>